<sequence>MAQVLEDKDVDTALESLDGWSRSGTAISRTIALPTFPGAIALVSAVAEVAEERNHHPDIDIRWRKVTFMCSTHSEGGITQLDLNLARAINDLAAKHG</sequence>
<dbReference type="GO" id="GO:0008124">
    <property type="term" value="F:4-alpha-hydroxytetrahydrobiopterin dehydratase activity"/>
    <property type="evidence" value="ECO:0007669"/>
    <property type="project" value="UniProtKB-UniRule"/>
</dbReference>
<name>A0A839RI28_9ACTN</name>
<dbReference type="Gene3D" id="3.30.1360.20">
    <property type="entry name" value="Transcriptional coactivator/pterin dehydratase"/>
    <property type="match status" value="1"/>
</dbReference>
<comment type="caution">
    <text evidence="5">The sequence shown here is derived from an EMBL/GenBank/DDBJ whole genome shotgun (WGS) entry which is preliminary data.</text>
</comment>
<evidence type="ECO:0000256" key="1">
    <source>
        <dbReference type="ARBA" id="ARBA00001554"/>
    </source>
</evidence>
<protein>
    <recommendedName>
        <fullName evidence="4">Putative pterin-4-alpha-carbinolamine dehydratase</fullName>
        <shortName evidence="4">PHS</shortName>
        <ecNumber evidence="4">4.2.1.96</ecNumber>
    </recommendedName>
    <alternativeName>
        <fullName evidence="4">4-alpha-hydroxy-tetrahydropterin dehydratase</fullName>
    </alternativeName>
    <alternativeName>
        <fullName evidence="4">Pterin carbinolamine dehydratase</fullName>
        <shortName evidence="4">PCD</shortName>
    </alternativeName>
</protein>
<dbReference type="OrthoDB" id="15077at2"/>
<dbReference type="GO" id="GO:0006729">
    <property type="term" value="P:tetrahydrobiopterin biosynthetic process"/>
    <property type="evidence" value="ECO:0007669"/>
    <property type="project" value="InterPro"/>
</dbReference>
<dbReference type="HAMAP" id="MF_00434">
    <property type="entry name" value="Pterin_4_alpha"/>
    <property type="match status" value="1"/>
</dbReference>
<evidence type="ECO:0000256" key="2">
    <source>
        <dbReference type="ARBA" id="ARBA00006472"/>
    </source>
</evidence>
<dbReference type="Proteomes" id="UP000567922">
    <property type="component" value="Unassembled WGS sequence"/>
</dbReference>
<comment type="similarity">
    <text evidence="2 4">Belongs to the pterin-4-alpha-carbinolamine dehydratase family.</text>
</comment>
<gene>
    <name evidence="5" type="ORF">FHU29_000504</name>
</gene>
<keyword evidence="6" id="KW-1185">Reference proteome</keyword>
<dbReference type="PANTHER" id="PTHR12599">
    <property type="entry name" value="PTERIN-4-ALPHA-CARBINOLAMINE DEHYDRATASE"/>
    <property type="match status" value="1"/>
</dbReference>
<evidence type="ECO:0000313" key="5">
    <source>
        <dbReference type="EMBL" id="MBB3036070.1"/>
    </source>
</evidence>
<organism evidence="5 6">
    <name type="scientific">Hoyosella altamirensis</name>
    <dbReference type="NCBI Taxonomy" id="616997"/>
    <lineage>
        <taxon>Bacteria</taxon>
        <taxon>Bacillati</taxon>
        <taxon>Actinomycetota</taxon>
        <taxon>Actinomycetes</taxon>
        <taxon>Mycobacteriales</taxon>
        <taxon>Hoyosellaceae</taxon>
        <taxon>Hoyosella</taxon>
    </lineage>
</organism>
<dbReference type="RefSeq" id="WP_064439720.1">
    <property type="nucleotide sequence ID" value="NZ_BDDI01000005.1"/>
</dbReference>
<comment type="catalytic activity">
    <reaction evidence="1 4">
        <text>(4aS,6R)-4a-hydroxy-L-erythro-5,6,7,8-tetrahydrobiopterin = (6R)-L-erythro-6,7-dihydrobiopterin + H2O</text>
        <dbReference type="Rhea" id="RHEA:11920"/>
        <dbReference type="ChEBI" id="CHEBI:15377"/>
        <dbReference type="ChEBI" id="CHEBI:15642"/>
        <dbReference type="ChEBI" id="CHEBI:43120"/>
        <dbReference type="EC" id="4.2.1.96"/>
    </reaction>
</comment>
<dbReference type="AlphaFoldDB" id="A0A839RI28"/>
<keyword evidence="3 4" id="KW-0456">Lyase</keyword>
<dbReference type="EC" id="4.2.1.96" evidence="4"/>
<accession>A0A839RI28</accession>
<dbReference type="CDD" id="cd00488">
    <property type="entry name" value="PCD_DCoH"/>
    <property type="match status" value="1"/>
</dbReference>
<dbReference type="EMBL" id="JACHWS010000001">
    <property type="protein sequence ID" value="MBB3036070.1"/>
    <property type="molecule type" value="Genomic_DNA"/>
</dbReference>
<reference evidence="5 6" key="1">
    <citation type="submission" date="2020-08" db="EMBL/GenBank/DDBJ databases">
        <title>Sequencing the genomes of 1000 actinobacteria strains.</title>
        <authorList>
            <person name="Klenk H.-P."/>
        </authorList>
    </citation>
    <scope>NUCLEOTIDE SEQUENCE [LARGE SCALE GENOMIC DNA]</scope>
    <source>
        <strain evidence="5 6">DSM 45258</strain>
    </source>
</reference>
<evidence type="ECO:0000313" key="6">
    <source>
        <dbReference type="Proteomes" id="UP000567922"/>
    </source>
</evidence>
<dbReference type="InterPro" id="IPR036428">
    <property type="entry name" value="PCD_sf"/>
</dbReference>
<evidence type="ECO:0000256" key="3">
    <source>
        <dbReference type="ARBA" id="ARBA00023239"/>
    </source>
</evidence>
<dbReference type="InterPro" id="IPR001533">
    <property type="entry name" value="Pterin_deHydtase"/>
</dbReference>
<dbReference type="Pfam" id="PF01329">
    <property type="entry name" value="Pterin_4a"/>
    <property type="match status" value="1"/>
</dbReference>
<dbReference type="NCBIfam" id="NF002017">
    <property type="entry name" value="PRK00823.1-2"/>
    <property type="match status" value="1"/>
</dbReference>
<dbReference type="PANTHER" id="PTHR12599:SF0">
    <property type="entry name" value="PTERIN-4-ALPHA-CARBINOLAMINE DEHYDRATASE"/>
    <property type="match status" value="1"/>
</dbReference>
<proteinExistence type="inferred from homology"/>
<dbReference type="SUPFAM" id="SSF55248">
    <property type="entry name" value="PCD-like"/>
    <property type="match status" value="1"/>
</dbReference>
<evidence type="ECO:0000256" key="4">
    <source>
        <dbReference type="HAMAP-Rule" id="MF_00434"/>
    </source>
</evidence>